<organism evidence="5 6">
    <name type="scientific">Sphingomonas horti</name>
    <dbReference type="NCBI Taxonomy" id="2682842"/>
    <lineage>
        <taxon>Bacteria</taxon>
        <taxon>Pseudomonadati</taxon>
        <taxon>Pseudomonadota</taxon>
        <taxon>Alphaproteobacteria</taxon>
        <taxon>Sphingomonadales</taxon>
        <taxon>Sphingomonadaceae</taxon>
        <taxon>Sphingomonas</taxon>
    </lineage>
</organism>
<name>A0A6I4IYV5_9SPHN</name>
<keyword evidence="1" id="KW-0813">Transport</keyword>
<evidence type="ECO:0000256" key="2">
    <source>
        <dbReference type="ARBA" id="ARBA00022741"/>
    </source>
</evidence>
<dbReference type="RefSeq" id="WP_157026280.1">
    <property type="nucleotide sequence ID" value="NZ_WQMS01000006.1"/>
</dbReference>
<dbReference type="InterPro" id="IPR051782">
    <property type="entry name" value="ABC_Transporter_VariousFunc"/>
</dbReference>
<comment type="caution">
    <text evidence="5">The sequence shown here is derived from an EMBL/GenBank/DDBJ whole genome shotgun (WGS) entry which is preliminary data.</text>
</comment>
<proteinExistence type="predicted"/>
<dbReference type="Gene3D" id="3.40.50.300">
    <property type="entry name" value="P-loop containing nucleotide triphosphate hydrolases"/>
    <property type="match status" value="1"/>
</dbReference>
<evidence type="ECO:0000313" key="6">
    <source>
        <dbReference type="Proteomes" id="UP000441389"/>
    </source>
</evidence>
<feature type="domain" description="ABC transporter" evidence="4">
    <location>
        <begin position="2"/>
        <end position="211"/>
    </location>
</feature>
<gene>
    <name evidence="5" type="ORF">GON01_05205</name>
</gene>
<dbReference type="InterPro" id="IPR027417">
    <property type="entry name" value="P-loop_NTPase"/>
</dbReference>
<evidence type="ECO:0000256" key="3">
    <source>
        <dbReference type="ARBA" id="ARBA00022840"/>
    </source>
</evidence>
<dbReference type="AlphaFoldDB" id="A0A6I4IYV5"/>
<dbReference type="GO" id="GO:0016887">
    <property type="term" value="F:ATP hydrolysis activity"/>
    <property type="evidence" value="ECO:0007669"/>
    <property type="project" value="InterPro"/>
</dbReference>
<keyword evidence="2" id="KW-0547">Nucleotide-binding</keyword>
<evidence type="ECO:0000259" key="4">
    <source>
        <dbReference type="PROSITE" id="PS50893"/>
    </source>
</evidence>
<dbReference type="GO" id="GO:0005524">
    <property type="term" value="F:ATP binding"/>
    <property type="evidence" value="ECO:0007669"/>
    <property type="project" value="UniProtKB-KW"/>
</dbReference>
<dbReference type="SMART" id="SM00382">
    <property type="entry name" value="AAA"/>
    <property type="match status" value="1"/>
</dbReference>
<protein>
    <submittedName>
        <fullName evidence="5">ATP-binding cassette domain-containing protein</fullName>
    </submittedName>
</protein>
<dbReference type="EMBL" id="WQMS01000006">
    <property type="protein sequence ID" value="MVO77335.1"/>
    <property type="molecule type" value="Genomic_DNA"/>
</dbReference>
<keyword evidence="3 5" id="KW-0067">ATP-binding</keyword>
<keyword evidence="6" id="KW-1185">Reference proteome</keyword>
<dbReference type="PANTHER" id="PTHR42939:SF1">
    <property type="entry name" value="ABC TRANSPORTER ATP-BINDING PROTEIN ALBC-RELATED"/>
    <property type="match status" value="1"/>
</dbReference>
<accession>A0A6I4IYV5</accession>
<dbReference type="InterPro" id="IPR003439">
    <property type="entry name" value="ABC_transporter-like_ATP-bd"/>
</dbReference>
<evidence type="ECO:0000256" key="1">
    <source>
        <dbReference type="ARBA" id="ARBA00022448"/>
    </source>
</evidence>
<dbReference type="PANTHER" id="PTHR42939">
    <property type="entry name" value="ABC TRANSPORTER ATP-BINDING PROTEIN ALBC-RELATED"/>
    <property type="match status" value="1"/>
</dbReference>
<evidence type="ECO:0000313" key="5">
    <source>
        <dbReference type="EMBL" id="MVO77335.1"/>
    </source>
</evidence>
<dbReference type="PROSITE" id="PS50893">
    <property type="entry name" value="ABC_TRANSPORTER_2"/>
    <property type="match status" value="1"/>
</dbReference>
<dbReference type="PROSITE" id="PS00211">
    <property type="entry name" value="ABC_TRANSPORTER_1"/>
    <property type="match status" value="1"/>
</dbReference>
<dbReference type="InterPro" id="IPR003593">
    <property type="entry name" value="AAA+_ATPase"/>
</dbReference>
<reference evidence="5 6" key="1">
    <citation type="submission" date="2019-12" db="EMBL/GenBank/DDBJ databases">
        <authorList>
            <person name="Huq M.A."/>
        </authorList>
    </citation>
    <scope>NUCLEOTIDE SEQUENCE [LARGE SCALE GENOMIC DNA]</scope>
    <source>
        <strain evidence="5 6">MAH-20</strain>
    </source>
</reference>
<dbReference type="SUPFAM" id="SSF52540">
    <property type="entry name" value="P-loop containing nucleoside triphosphate hydrolases"/>
    <property type="match status" value="1"/>
</dbReference>
<dbReference type="Pfam" id="PF00005">
    <property type="entry name" value="ABC_tran"/>
    <property type="match status" value="1"/>
</dbReference>
<dbReference type="InterPro" id="IPR017871">
    <property type="entry name" value="ABC_transporter-like_CS"/>
</dbReference>
<sequence>MLSLDRVSKRYGRRLILDRVEHDFGTGLTLLVGPSGAGKSTLLRLLATAERPSCGTIGWDGTPLPRARAALRRTLGYAPQAVDLPEDLTAREFAMHIAALKGLELDAADRQFLQITDAIGLHADVSNRIATFSGGMRRRLIFAQALLGSPRLLILDEPTAELDRETAARVDALILERAKAAVVVMTTHAGDALAGKVRAVLRVDDRRVLPA</sequence>
<dbReference type="Proteomes" id="UP000441389">
    <property type="component" value="Unassembled WGS sequence"/>
</dbReference>